<dbReference type="SMART" id="SM00355">
    <property type="entry name" value="ZnF_C2H2"/>
    <property type="match status" value="3"/>
</dbReference>
<organism evidence="2">
    <name type="scientific">viral metagenome</name>
    <dbReference type="NCBI Taxonomy" id="1070528"/>
    <lineage>
        <taxon>unclassified sequences</taxon>
        <taxon>metagenomes</taxon>
        <taxon>organismal metagenomes</taxon>
    </lineage>
</organism>
<name>A0A6C0BYH5_9ZZZZ</name>
<dbReference type="AlphaFoldDB" id="A0A6C0BYH5"/>
<feature type="domain" description="C2H2-type" evidence="1">
    <location>
        <begin position="7"/>
        <end position="31"/>
    </location>
</feature>
<dbReference type="EMBL" id="MN739271">
    <property type="protein sequence ID" value="QHS96614.1"/>
    <property type="molecule type" value="Genomic_DNA"/>
</dbReference>
<feature type="domain" description="C2H2-type" evidence="1">
    <location>
        <begin position="47"/>
        <end position="71"/>
    </location>
</feature>
<sequence>MTDSQKYICNLCSYITNRKSDYLKHGTTIKHLKQWENNTSDALIEKYYCEPCDFLTFRRYDYNRHLLSSKHTKPKFICKNCEREYKFKKKYEQHMTTCIKEESTDLSHIQNTTFICKNLTITNNFNINVYLNNEYGNAINIGDFRKQVTLSFDDLLYTKQNGYAKGISKIFIRKMEELGPCHRPIHCKNSKDPQFYVRDDNNWVEDTEHNELNMAIDSVACAQIGKIKDWEKINPNWSETNEGQKEYIDLVKCVLNGTTHSEQEKNNKLIKRNIRENIEICVP</sequence>
<accession>A0A6C0BYH5</accession>
<dbReference type="InterPro" id="IPR013087">
    <property type="entry name" value="Znf_C2H2_type"/>
</dbReference>
<feature type="domain" description="C2H2-type" evidence="1">
    <location>
        <begin position="76"/>
        <end position="96"/>
    </location>
</feature>
<dbReference type="Gene3D" id="3.30.160.60">
    <property type="entry name" value="Classic Zinc Finger"/>
    <property type="match status" value="1"/>
</dbReference>
<evidence type="ECO:0000313" key="2">
    <source>
        <dbReference type="EMBL" id="QHS96614.1"/>
    </source>
</evidence>
<protein>
    <recommendedName>
        <fullName evidence="1">C2H2-type domain-containing protein</fullName>
    </recommendedName>
</protein>
<evidence type="ECO:0000259" key="1">
    <source>
        <dbReference type="SMART" id="SM00355"/>
    </source>
</evidence>
<proteinExistence type="predicted"/>
<reference evidence="2" key="1">
    <citation type="journal article" date="2020" name="Nature">
        <title>Giant virus diversity and host interactions through global metagenomics.</title>
        <authorList>
            <person name="Schulz F."/>
            <person name="Roux S."/>
            <person name="Paez-Espino D."/>
            <person name="Jungbluth S."/>
            <person name="Walsh D.A."/>
            <person name="Denef V.J."/>
            <person name="McMahon K.D."/>
            <person name="Konstantinidis K.T."/>
            <person name="Eloe-Fadrosh E.A."/>
            <person name="Kyrpides N.C."/>
            <person name="Woyke T."/>
        </authorList>
    </citation>
    <scope>NUCLEOTIDE SEQUENCE</scope>
    <source>
        <strain evidence="2">GVMAG-M-3300020166-18</strain>
    </source>
</reference>